<evidence type="ECO:0000256" key="9">
    <source>
        <dbReference type="ARBA" id="ARBA00022753"/>
    </source>
</evidence>
<dbReference type="GO" id="GO:0005765">
    <property type="term" value="C:lysosomal membrane"/>
    <property type="evidence" value="ECO:0007669"/>
    <property type="project" value="UniProtKB-SubCell"/>
</dbReference>
<dbReference type="GO" id="GO:0000139">
    <property type="term" value="C:Golgi membrane"/>
    <property type="evidence" value="ECO:0007669"/>
    <property type="project" value="UniProtKB-SubCell"/>
</dbReference>
<evidence type="ECO:0000256" key="14">
    <source>
        <dbReference type="ARBA" id="ARBA00023765"/>
    </source>
</evidence>
<dbReference type="STRING" id="282301.A0A267EQH8"/>
<dbReference type="GO" id="GO:0031901">
    <property type="term" value="C:early endosome membrane"/>
    <property type="evidence" value="ECO:0007669"/>
    <property type="project" value="UniProtKB-SubCell"/>
</dbReference>
<keyword evidence="11" id="KW-0333">Golgi apparatus</keyword>
<dbReference type="GO" id="GO:0031932">
    <property type="term" value="C:TORC2 complex"/>
    <property type="evidence" value="ECO:0007669"/>
    <property type="project" value="InterPro"/>
</dbReference>
<evidence type="ECO:0000259" key="18">
    <source>
        <dbReference type="Pfam" id="PF25322"/>
    </source>
</evidence>
<dbReference type="InterPro" id="IPR008828">
    <property type="entry name" value="Sin1/Avo1"/>
</dbReference>
<evidence type="ECO:0000256" key="3">
    <source>
        <dbReference type="ARBA" id="ARBA00004406"/>
    </source>
</evidence>
<reference evidence="19 20" key="1">
    <citation type="submission" date="2017-06" db="EMBL/GenBank/DDBJ databases">
        <title>A platform for efficient transgenesis in Macrostomum lignano, a flatworm model organism for stem cell research.</title>
        <authorList>
            <person name="Berezikov E."/>
        </authorList>
    </citation>
    <scope>NUCLEOTIDE SEQUENCE [LARGE SCALE GENOMIC DNA]</scope>
    <source>
        <strain evidence="19">DV1</strain>
        <tissue evidence="19">Whole organism</tissue>
    </source>
</reference>
<feature type="compositionally biased region" description="Basic and acidic residues" evidence="16">
    <location>
        <begin position="119"/>
        <end position="130"/>
    </location>
</feature>
<dbReference type="InterPro" id="IPR057339">
    <property type="entry name" value="RBD_SIN1"/>
</dbReference>
<evidence type="ECO:0000256" key="7">
    <source>
        <dbReference type="ARBA" id="ARBA00009407"/>
    </source>
</evidence>
<dbReference type="PANTHER" id="PTHR13335">
    <property type="entry name" value="TARGET OF RAPAMYCIN COMPLEX 2 SUBUNIT MAPKAP1"/>
    <property type="match status" value="1"/>
</dbReference>
<dbReference type="AlphaFoldDB" id="A0A267EQH8"/>
<dbReference type="GO" id="GO:0048471">
    <property type="term" value="C:perinuclear region of cytoplasm"/>
    <property type="evidence" value="ECO:0007669"/>
    <property type="project" value="UniProtKB-SubCell"/>
</dbReference>
<feature type="domain" description="Target of rapamycin complex 2 subunit MAPKAP1-like Ras-binding" evidence="18">
    <location>
        <begin position="367"/>
        <end position="421"/>
    </location>
</feature>
<dbReference type="EMBL" id="NIVC01001881">
    <property type="protein sequence ID" value="PAA62992.1"/>
    <property type="molecule type" value="Genomic_DNA"/>
</dbReference>
<keyword evidence="9" id="KW-0967">Endosome</keyword>
<accession>A0A267EQH8</accession>
<evidence type="ECO:0000256" key="11">
    <source>
        <dbReference type="ARBA" id="ARBA00023034"/>
    </source>
</evidence>
<dbReference type="GO" id="GO:0038203">
    <property type="term" value="P:TORC2 signaling"/>
    <property type="evidence" value="ECO:0007669"/>
    <property type="project" value="TreeGrafter"/>
</dbReference>
<dbReference type="GO" id="GO:0005886">
    <property type="term" value="C:plasma membrane"/>
    <property type="evidence" value="ECO:0007669"/>
    <property type="project" value="TreeGrafter"/>
</dbReference>
<keyword evidence="20" id="KW-1185">Reference proteome</keyword>
<keyword evidence="12" id="KW-0496">Mitochondrion</keyword>
<evidence type="ECO:0000313" key="19">
    <source>
        <dbReference type="EMBL" id="PAA62992.1"/>
    </source>
</evidence>
<name>A0A267EQH8_9PLAT</name>
<keyword evidence="10" id="KW-1000">Mitochondrion outer membrane</keyword>
<dbReference type="GO" id="GO:0005546">
    <property type="term" value="F:phosphatidylinositol-4,5-bisphosphate binding"/>
    <property type="evidence" value="ECO:0007669"/>
    <property type="project" value="TreeGrafter"/>
</dbReference>
<evidence type="ECO:0000256" key="12">
    <source>
        <dbReference type="ARBA" id="ARBA00023128"/>
    </source>
</evidence>
<dbReference type="GO" id="GO:0005789">
    <property type="term" value="C:endoplasmic reticulum membrane"/>
    <property type="evidence" value="ECO:0007669"/>
    <property type="project" value="UniProtKB-SubCell"/>
</dbReference>
<dbReference type="Pfam" id="PF25322">
    <property type="entry name" value="RBD_SIN1"/>
    <property type="match status" value="1"/>
</dbReference>
<protein>
    <recommendedName>
        <fullName evidence="8">Target of rapamycin complex 2 subunit MAPKAP1</fullName>
    </recommendedName>
    <alternativeName>
        <fullName evidence="15">Stress-activated map kinase-interacting protein 1</fullName>
    </alternativeName>
</protein>
<dbReference type="Pfam" id="PF16978">
    <property type="entry name" value="CRIM"/>
    <property type="match status" value="1"/>
</dbReference>
<dbReference type="Proteomes" id="UP000215902">
    <property type="component" value="Unassembled WGS sequence"/>
</dbReference>
<comment type="subcellular location">
    <subcellularLocation>
        <location evidence="5">Cytoplasm</location>
        <location evidence="5">Perinuclear region</location>
    </subcellularLocation>
    <subcellularLocation>
        <location evidence="1">Early endosome membrane</location>
        <topology evidence="1">Peripheral membrane protein</topology>
    </subcellularLocation>
    <subcellularLocation>
        <location evidence="3">Endoplasmic reticulum membrane</location>
        <topology evidence="3">Peripheral membrane protein</topology>
    </subcellularLocation>
    <subcellularLocation>
        <location evidence="2">Golgi apparatus membrane</location>
        <topology evidence="2">Peripheral membrane protein</topology>
    </subcellularLocation>
    <subcellularLocation>
        <location evidence="6">Late endosome membrane</location>
        <topology evidence="6">Peripheral membrane protein</topology>
    </subcellularLocation>
    <subcellularLocation>
        <location evidence="14">Lysosome membrane</location>
        <topology evidence="14">Peripheral membrane protein</topology>
    </subcellularLocation>
    <subcellularLocation>
        <location evidence="4">Mitochondrion outer membrane</location>
        <topology evidence="4">Peripheral membrane protein</topology>
    </subcellularLocation>
</comment>
<proteinExistence type="inferred from homology"/>
<dbReference type="OrthoDB" id="241990at2759"/>
<evidence type="ECO:0000256" key="6">
    <source>
        <dbReference type="ARBA" id="ARBA00004633"/>
    </source>
</evidence>
<dbReference type="GO" id="GO:0031902">
    <property type="term" value="C:late endosome membrane"/>
    <property type="evidence" value="ECO:0007669"/>
    <property type="project" value="UniProtKB-SubCell"/>
</dbReference>
<evidence type="ECO:0000256" key="8">
    <source>
        <dbReference type="ARBA" id="ARBA00014183"/>
    </source>
</evidence>
<evidence type="ECO:0000256" key="2">
    <source>
        <dbReference type="ARBA" id="ARBA00004395"/>
    </source>
</evidence>
<evidence type="ECO:0000256" key="15">
    <source>
        <dbReference type="ARBA" id="ARBA00031431"/>
    </source>
</evidence>
<evidence type="ECO:0000256" key="13">
    <source>
        <dbReference type="ARBA" id="ARBA00023228"/>
    </source>
</evidence>
<evidence type="ECO:0000256" key="4">
    <source>
        <dbReference type="ARBA" id="ARBA00004450"/>
    </source>
</evidence>
<comment type="similarity">
    <text evidence="7">Belongs to the SIN1 family.</text>
</comment>
<feature type="region of interest" description="Disordered" evidence="16">
    <location>
        <begin position="156"/>
        <end position="198"/>
    </location>
</feature>
<dbReference type="InterPro" id="IPR031567">
    <property type="entry name" value="CRIM_dom"/>
</dbReference>
<keyword evidence="13" id="KW-0458">Lysosome</keyword>
<evidence type="ECO:0000256" key="10">
    <source>
        <dbReference type="ARBA" id="ARBA00022787"/>
    </source>
</evidence>
<dbReference type="Gene3D" id="2.30.29.30">
    <property type="entry name" value="Pleckstrin-homology domain (PH domain)/Phosphotyrosine-binding domain (PTB)"/>
    <property type="match status" value="1"/>
</dbReference>
<feature type="domain" description="CRIM" evidence="17">
    <location>
        <begin position="200"/>
        <end position="334"/>
    </location>
</feature>
<dbReference type="GO" id="GO:0005741">
    <property type="term" value="C:mitochondrial outer membrane"/>
    <property type="evidence" value="ECO:0007669"/>
    <property type="project" value="UniProtKB-SubCell"/>
</dbReference>
<organism evidence="19 20">
    <name type="scientific">Macrostomum lignano</name>
    <dbReference type="NCBI Taxonomy" id="282301"/>
    <lineage>
        <taxon>Eukaryota</taxon>
        <taxon>Metazoa</taxon>
        <taxon>Spiralia</taxon>
        <taxon>Lophotrochozoa</taxon>
        <taxon>Platyhelminthes</taxon>
        <taxon>Rhabditophora</taxon>
        <taxon>Macrostomorpha</taxon>
        <taxon>Macrostomida</taxon>
        <taxon>Macrostomidae</taxon>
        <taxon>Macrostomum</taxon>
    </lineage>
</organism>
<comment type="caution">
    <text evidence="19">The sequence shown here is derived from an EMBL/GenBank/DDBJ whole genome shotgun (WGS) entry which is preliminary data.</text>
</comment>
<evidence type="ECO:0000256" key="16">
    <source>
        <dbReference type="SAM" id="MobiDB-lite"/>
    </source>
</evidence>
<keyword evidence="10" id="KW-0472">Membrane</keyword>
<evidence type="ECO:0000256" key="5">
    <source>
        <dbReference type="ARBA" id="ARBA00004556"/>
    </source>
</evidence>
<dbReference type="PANTHER" id="PTHR13335:SF1">
    <property type="entry name" value="TARGET OF RAPAMYCIN COMPLEX 2 SUBUNIT MAPKAP1"/>
    <property type="match status" value="1"/>
</dbReference>
<feature type="region of interest" description="Disordered" evidence="16">
    <location>
        <begin position="47"/>
        <end position="131"/>
    </location>
</feature>
<sequence length="624" mass="68279">MVSCDNTAFLLTQLRAAFVGGDDTGVCELLIDRIRVCDEEVLALLSPPCGAGRGESQTSLTEQPDPFGPPAGAAGQQSATDSQASLAGEAHSPDIIPPKLESGQAPSRKKSATQMRVSAAREERQREKKTAVAVEWSDDVSGVTDSDLDYLFPAPDAAVAPSAPTKTDDSNSSPAESVEIRLNKTPRQNGGSSRVPAKRQSLLAKRLAENSESAVQNPFTEFSQFEVSVSRQGLRRIRVFFYDFDRSRPVEVVPIRDTTVEQFTGLACYKYTLEGRQPPLPPHVGIDELDLFMYEEADDLDSDFPPLEKRDRIYKYDFSTLAVVQRHPVQQQSQQQQLTQQQRRQSNQLIVHVSLPQGFTTMQLDRSLPVSSLLEKIVRRRKLKEHRGHKYALRRADDVSVQVPLDTPLGDAGTTEFILVRDNSTPAQGTAQSAAEAGADAAAVALKSGQVVDPAASSTGHLASQQASHYQQQQHQLMLLSPPHSHQPDLLDSLALRQYRLQLRSVINRDVMLSVSGDCVVLDHLGGKAKLFSKRSPSTYSWEAIGGCQLEERSGSSKATVQLFYRNATSPGVAFGGSLSTNFHCLSLESSDARLVKELHAQVNNVLLLRGGSARKLFLELTVK</sequence>
<gene>
    <name evidence="19" type="ORF">BOX15_Mlig000456g1</name>
</gene>
<dbReference type="InterPro" id="IPR011993">
    <property type="entry name" value="PH-like_dom_sf"/>
</dbReference>
<evidence type="ECO:0000256" key="1">
    <source>
        <dbReference type="ARBA" id="ARBA00004220"/>
    </source>
</evidence>
<evidence type="ECO:0000259" key="17">
    <source>
        <dbReference type="Pfam" id="PF16978"/>
    </source>
</evidence>
<evidence type="ECO:0000313" key="20">
    <source>
        <dbReference type="Proteomes" id="UP000215902"/>
    </source>
</evidence>